<comment type="subcellular location">
    <subcellularLocation>
        <location evidence="1">Membrane</location>
        <topology evidence="1">Multi-pass membrane protein</topology>
    </subcellularLocation>
</comment>
<organism evidence="8 9">
    <name type="scientific">Cyclospora cayetanensis</name>
    <dbReference type="NCBI Taxonomy" id="88456"/>
    <lineage>
        <taxon>Eukaryota</taxon>
        <taxon>Sar</taxon>
        <taxon>Alveolata</taxon>
        <taxon>Apicomplexa</taxon>
        <taxon>Conoidasida</taxon>
        <taxon>Coccidia</taxon>
        <taxon>Eucoccidiorida</taxon>
        <taxon>Eimeriorina</taxon>
        <taxon>Eimeriidae</taxon>
        <taxon>Cyclospora</taxon>
    </lineage>
</organism>
<sequence length="743" mass="79915">MTRQNRGNAVTSSGSCIPFSSSTGVCESSSTTALCPPPSRRLGRDLPEADLSTCTRICSCSEMDSKRSSNCRVPSLLEECSEQRGSWSPWESCPNPYPLEPFLVATYVAATLVTAVSSSVSAAASAAAVASARGRLVSVPEVSTFGVFQGEAPCFLHDGQQQEHHQPALPPQRCQTEVLDRNDHPPSESAGFEEESDQGGGHQQQAKAHARGESYMSWKEVWHVFGIAALPMVGFGLMDQLIMIRLGDLLDTTLGVKFGLATLSAAAVGQLCSDTAGVLFGSTIESCANRLGFPAPNLTAAQRASAVFSLTKTLGAASGVCCGCLLGMLQLLVLDLDRADRLKHQQQLDTIFETVLIDGPKLFHCERAALFVYDSSRDEVWSKAVFGEDKAIRMQKHKSKCFTTWVIDNKAILNCADASVDPRFNPEFDENPDQKTRSVLAAPVMDRSGEVIAALVFFNKHPQYQGRFSEDDERMVEMMSRHMQIFMEKFEYGAADDRRMISLPESEHVFQYYAEVTADDNQKSQRSPAWKCSTLANAGTEDAPRRVAAAADCVEARHAKGNHDDVAAAAASPATPSNVHRVLSTAHPSFSSRHNMPCVLLHSLGPHVTTPPQDAPAPLGAGVVGSVRQRVAGAAIAAATAAGIDTAAADGRRAWWLRWLFCMPEDDDYLVPTPDEASPAAVQAQGNDAADTGTPGDDRSSGGGGGRRPKDRPAPPPYWKATFPHLYGSSSTSAAKIVEVDRR</sequence>
<dbReference type="SUPFAM" id="SSF55781">
    <property type="entry name" value="GAF domain-like"/>
    <property type="match status" value="1"/>
</dbReference>
<evidence type="ECO:0000256" key="5">
    <source>
        <dbReference type="SAM" id="MobiDB-lite"/>
    </source>
</evidence>
<evidence type="ECO:0000256" key="3">
    <source>
        <dbReference type="ARBA" id="ARBA00022989"/>
    </source>
</evidence>
<evidence type="ECO:0000259" key="7">
    <source>
        <dbReference type="SMART" id="SM00065"/>
    </source>
</evidence>
<dbReference type="InterPro" id="IPR003018">
    <property type="entry name" value="GAF"/>
</dbReference>
<gene>
    <name evidence="8" type="ORF">cyc_07897</name>
</gene>
<feature type="transmembrane region" description="Helical" evidence="6">
    <location>
        <begin position="221"/>
        <end position="244"/>
    </location>
</feature>
<feature type="region of interest" description="Disordered" evidence="5">
    <location>
        <begin position="178"/>
        <end position="210"/>
    </location>
</feature>
<dbReference type="AlphaFoldDB" id="A0A1D3D0L2"/>
<evidence type="ECO:0000256" key="2">
    <source>
        <dbReference type="ARBA" id="ARBA00022692"/>
    </source>
</evidence>
<dbReference type="PANTHER" id="PTHR21706:SF15">
    <property type="entry name" value="TRANSMEMBRANE PROTEIN 65"/>
    <property type="match status" value="1"/>
</dbReference>
<dbReference type="Pfam" id="PF10507">
    <property type="entry name" value="TMEM65"/>
    <property type="match status" value="1"/>
</dbReference>
<reference evidence="8 9" key="1">
    <citation type="journal article" date="2016" name="BMC Genomics">
        <title>Comparative genomics reveals Cyclospora cayetanensis possesses coccidia-like metabolism and invasion components but unique surface antigens.</title>
        <authorList>
            <person name="Liu S."/>
            <person name="Wang L."/>
            <person name="Zheng H."/>
            <person name="Xu Z."/>
            <person name="Roellig D.M."/>
            <person name="Li N."/>
            <person name="Frace M.A."/>
            <person name="Tang K."/>
            <person name="Arrowood M.J."/>
            <person name="Moss D.M."/>
            <person name="Zhang L."/>
            <person name="Feng Y."/>
            <person name="Xiao L."/>
        </authorList>
    </citation>
    <scope>NUCLEOTIDE SEQUENCE [LARGE SCALE GENOMIC DNA]</scope>
    <source>
        <strain evidence="8 9">CHN_HEN01</strain>
    </source>
</reference>
<dbReference type="SMART" id="SM00065">
    <property type="entry name" value="GAF"/>
    <property type="match status" value="1"/>
</dbReference>
<accession>A0A1D3D0L2</accession>
<keyword evidence="3 6" id="KW-1133">Transmembrane helix</keyword>
<keyword evidence="4 6" id="KW-0472">Membrane</keyword>
<dbReference type="VEuPathDB" id="ToxoDB:cyc_07897"/>
<dbReference type="Gene3D" id="3.30.450.40">
    <property type="match status" value="1"/>
</dbReference>
<dbReference type="GO" id="GO:0016020">
    <property type="term" value="C:membrane"/>
    <property type="evidence" value="ECO:0007669"/>
    <property type="project" value="UniProtKB-SubCell"/>
</dbReference>
<feature type="region of interest" description="Disordered" evidence="5">
    <location>
        <begin position="672"/>
        <end position="726"/>
    </location>
</feature>
<evidence type="ECO:0000313" key="9">
    <source>
        <dbReference type="Proteomes" id="UP000095192"/>
    </source>
</evidence>
<evidence type="ECO:0000256" key="6">
    <source>
        <dbReference type="SAM" id="Phobius"/>
    </source>
</evidence>
<dbReference type="PANTHER" id="PTHR21706">
    <property type="entry name" value="TRANSMEMBRANE PROTEIN 65"/>
    <property type="match status" value="1"/>
</dbReference>
<evidence type="ECO:0000313" key="8">
    <source>
        <dbReference type="EMBL" id="OEH76991.1"/>
    </source>
</evidence>
<evidence type="ECO:0000256" key="1">
    <source>
        <dbReference type="ARBA" id="ARBA00004141"/>
    </source>
</evidence>
<dbReference type="Proteomes" id="UP000095192">
    <property type="component" value="Unassembled WGS sequence"/>
</dbReference>
<dbReference type="InterPro" id="IPR029016">
    <property type="entry name" value="GAF-like_dom_sf"/>
</dbReference>
<dbReference type="Pfam" id="PF01590">
    <property type="entry name" value="GAF"/>
    <property type="match status" value="1"/>
</dbReference>
<keyword evidence="9" id="KW-1185">Reference proteome</keyword>
<protein>
    <submittedName>
        <fullName evidence="8">GAF domain-containing protein</fullName>
    </submittedName>
</protein>
<dbReference type="InParanoid" id="A0A1D3D0L2"/>
<dbReference type="VEuPathDB" id="ToxoDB:LOC34623758"/>
<keyword evidence="2 6" id="KW-0812">Transmembrane</keyword>
<dbReference type="EMBL" id="JROU02001251">
    <property type="protein sequence ID" value="OEH76991.1"/>
    <property type="molecule type" value="Genomic_DNA"/>
</dbReference>
<dbReference type="GO" id="GO:0005739">
    <property type="term" value="C:mitochondrion"/>
    <property type="evidence" value="ECO:0007669"/>
    <property type="project" value="TreeGrafter"/>
</dbReference>
<evidence type="ECO:0000256" key="4">
    <source>
        <dbReference type="ARBA" id="ARBA00023136"/>
    </source>
</evidence>
<feature type="domain" description="GAF" evidence="7">
    <location>
        <begin position="347"/>
        <end position="497"/>
    </location>
</feature>
<dbReference type="InterPro" id="IPR019537">
    <property type="entry name" value="TMEM65"/>
</dbReference>
<name>A0A1D3D0L2_9EIME</name>
<proteinExistence type="predicted"/>
<comment type="caution">
    <text evidence="8">The sequence shown here is derived from an EMBL/GenBank/DDBJ whole genome shotgun (WGS) entry which is preliminary data.</text>
</comment>